<feature type="compositionally biased region" description="Low complexity" evidence="1">
    <location>
        <begin position="122"/>
        <end position="136"/>
    </location>
</feature>
<feature type="compositionally biased region" description="Basic residues" evidence="1">
    <location>
        <begin position="101"/>
        <end position="119"/>
    </location>
</feature>
<protein>
    <submittedName>
        <fullName evidence="2">BQ2448_2079 protein</fullName>
    </submittedName>
</protein>
<keyword evidence="3" id="KW-1185">Reference proteome</keyword>
<feature type="region of interest" description="Disordered" evidence="1">
    <location>
        <begin position="409"/>
        <end position="448"/>
    </location>
</feature>
<evidence type="ECO:0000256" key="1">
    <source>
        <dbReference type="SAM" id="MobiDB-lite"/>
    </source>
</evidence>
<proteinExistence type="predicted"/>
<feature type="region of interest" description="Disordered" evidence="1">
    <location>
        <begin position="1"/>
        <end position="172"/>
    </location>
</feature>
<dbReference type="AlphaFoldDB" id="A0A238F8G9"/>
<evidence type="ECO:0000313" key="2">
    <source>
        <dbReference type="EMBL" id="SCV69059.1"/>
    </source>
</evidence>
<dbReference type="OrthoDB" id="2536965at2759"/>
<sequence length="591" mass="65819">MGDDEYSPRHYSLGDARHRRRSSVTSPGVAPPSHSILSTSTSPLHSPAYEPLAPHARASATAPPEAYQPTSPHLPPHLGTPQGGYMPSESMLPPSAYPTHPARHHPPHHHQPHRGHRYGSHQPAPGQGSVPPSSSPYLAAREPEYDPIAARATPVRPHRPPPSRSYATPTTAYSHARTLADWELQPSPQQPPQPAYDPLQVHVPQRTSPFYNSPRTGYLTSTSSLDDDDISTPLVYLCRPMTIKAFIALKPQFSNHLELRFVASLKDLASDLRQASFLDPEIKRSKRLTIISAVGGTDAFIARIKSQIQQRLVWKEVRDKDHLVEALGIEQGTVKRWKDRQEIENGYEQIKTTQEITTHLGVLEGFVASSNGGRGNDDAFEEDVKPDIRWLQEHGGLEDWNDEEEERALYGEEGGPTRKRRRVSNDEDADAEALRKLPPPGPSRLHHLCSQPRRRATERARAQGLLVDAFTQKVDSELQLGEWDHGEWTLFDEVSRFCAAMLMARSDILESSSPQSLDPIEPALQVLIARAIRDAAYPPHLRLYDYKASQEQLEDSVPWLTKLLRLASIAATSLSTIPQAAADSHPYAFPD</sequence>
<gene>
    <name evidence="2" type="ORF">BQ2448_2079</name>
</gene>
<organism evidence="2 3">
    <name type="scientific">Microbotryum intermedium</name>
    <dbReference type="NCBI Taxonomy" id="269621"/>
    <lineage>
        <taxon>Eukaryota</taxon>
        <taxon>Fungi</taxon>
        <taxon>Dikarya</taxon>
        <taxon>Basidiomycota</taxon>
        <taxon>Pucciniomycotina</taxon>
        <taxon>Microbotryomycetes</taxon>
        <taxon>Microbotryales</taxon>
        <taxon>Microbotryaceae</taxon>
        <taxon>Microbotryum</taxon>
    </lineage>
</organism>
<reference evidence="3" key="1">
    <citation type="submission" date="2016-09" db="EMBL/GenBank/DDBJ databases">
        <authorList>
            <person name="Jeantristanb JTB J.-T."/>
            <person name="Ricardo R."/>
        </authorList>
    </citation>
    <scope>NUCLEOTIDE SEQUENCE [LARGE SCALE GENOMIC DNA]</scope>
</reference>
<dbReference type="Proteomes" id="UP000198372">
    <property type="component" value="Unassembled WGS sequence"/>
</dbReference>
<accession>A0A238F8G9</accession>
<feature type="compositionally biased region" description="Polar residues" evidence="1">
    <location>
        <begin position="35"/>
        <end position="44"/>
    </location>
</feature>
<dbReference type="STRING" id="269621.A0A238F8G9"/>
<dbReference type="EMBL" id="FMSP01000004">
    <property type="protein sequence ID" value="SCV69059.1"/>
    <property type="molecule type" value="Genomic_DNA"/>
</dbReference>
<name>A0A238F8G9_9BASI</name>
<evidence type="ECO:0000313" key="3">
    <source>
        <dbReference type="Proteomes" id="UP000198372"/>
    </source>
</evidence>